<evidence type="ECO:0000259" key="10">
    <source>
        <dbReference type="Pfam" id="PF04290"/>
    </source>
</evidence>
<dbReference type="GO" id="GO:0005886">
    <property type="term" value="C:plasma membrane"/>
    <property type="evidence" value="ECO:0007669"/>
    <property type="project" value="UniProtKB-SubCell"/>
</dbReference>
<gene>
    <name evidence="11" type="ORF">KL86DPRO_11634</name>
</gene>
<accession>A0A212JJJ7</accession>
<organism evidence="11">
    <name type="scientific">uncultured delta proteobacterium</name>
    <dbReference type="NCBI Taxonomy" id="34034"/>
    <lineage>
        <taxon>Bacteria</taxon>
        <taxon>Deltaproteobacteria</taxon>
        <taxon>environmental samples</taxon>
    </lineage>
</organism>
<evidence type="ECO:0000256" key="8">
    <source>
        <dbReference type="ARBA" id="ARBA00038436"/>
    </source>
</evidence>
<protein>
    <submittedName>
        <fullName evidence="11">Putative C4-dicarboxylate transport system</fullName>
    </submittedName>
</protein>
<keyword evidence="4" id="KW-0997">Cell inner membrane</keyword>
<keyword evidence="2" id="KW-0813">Transport</keyword>
<reference evidence="11" key="1">
    <citation type="submission" date="2016-04" db="EMBL/GenBank/DDBJ databases">
        <authorList>
            <person name="Evans L.H."/>
            <person name="Alamgir A."/>
            <person name="Owens N."/>
            <person name="Weber N.D."/>
            <person name="Virtaneva K."/>
            <person name="Barbian K."/>
            <person name="Babar A."/>
            <person name="Rosenke K."/>
        </authorList>
    </citation>
    <scope>NUCLEOTIDE SEQUENCE</scope>
    <source>
        <strain evidence="11">86</strain>
    </source>
</reference>
<evidence type="ECO:0000256" key="7">
    <source>
        <dbReference type="ARBA" id="ARBA00023136"/>
    </source>
</evidence>
<feature type="transmembrane region" description="Helical" evidence="9">
    <location>
        <begin position="127"/>
        <end position="146"/>
    </location>
</feature>
<evidence type="ECO:0000256" key="1">
    <source>
        <dbReference type="ARBA" id="ARBA00004429"/>
    </source>
</evidence>
<feature type="transmembrane region" description="Helical" evidence="9">
    <location>
        <begin position="48"/>
        <end position="68"/>
    </location>
</feature>
<evidence type="ECO:0000313" key="11">
    <source>
        <dbReference type="EMBL" id="SBV99623.1"/>
    </source>
</evidence>
<keyword evidence="3" id="KW-1003">Cell membrane</keyword>
<comment type="subcellular location">
    <subcellularLocation>
        <location evidence="1">Cell inner membrane</location>
        <topology evidence="1">Multi-pass membrane protein</topology>
    </subcellularLocation>
</comment>
<evidence type="ECO:0000256" key="9">
    <source>
        <dbReference type="SAM" id="Phobius"/>
    </source>
</evidence>
<proteinExistence type="inferred from homology"/>
<dbReference type="AlphaFoldDB" id="A0A212JJJ7"/>
<feature type="transmembrane region" description="Helical" evidence="9">
    <location>
        <begin position="12"/>
        <end position="36"/>
    </location>
</feature>
<comment type="similarity">
    <text evidence="8">Belongs to the TRAP transporter small permease family.</text>
</comment>
<evidence type="ECO:0000256" key="3">
    <source>
        <dbReference type="ARBA" id="ARBA00022475"/>
    </source>
</evidence>
<dbReference type="PANTHER" id="PTHR35011">
    <property type="entry name" value="2,3-DIKETO-L-GULONATE TRAP TRANSPORTER SMALL PERMEASE PROTEIN YIAM"/>
    <property type="match status" value="1"/>
</dbReference>
<keyword evidence="7 9" id="KW-0472">Membrane</keyword>
<name>A0A212JJJ7_9DELT</name>
<evidence type="ECO:0000256" key="5">
    <source>
        <dbReference type="ARBA" id="ARBA00022692"/>
    </source>
</evidence>
<evidence type="ECO:0000256" key="4">
    <source>
        <dbReference type="ARBA" id="ARBA00022519"/>
    </source>
</evidence>
<keyword evidence="5 9" id="KW-0812">Transmembrane</keyword>
<keyword evidence="6 9" id="KW-1133">Transmembrane helix</keyword>
<dbReference type="Pfam" id="PF04290">
    <property type="entry name" value="DctQ"/>
    <property type="match status" value="1"/>
</dbReference>
<evidence type="ECO:0000256" key="2">
    <source>
        <dbReference type="ARBA" id="ARBA00022448"/>
    </source>
</evidence>
<sequence length="159" mass="17621">MKQYLSWLDANFENVFIGIMLVSITGLSTLQVVMRYCFANALPWVEEVVVYMNVWIGFIGCAFAMKFNNDLRIDFGTLLPPNVAAGMKVLADCVTVAVYLYLAYLGIGIVGDVIHRGQTSPAAGIPLYLLYSSLMVGAALAVFRFAQRTYRTMRRKGNG</sequence>
<evidence type="ECO:0000256" key="6">
    <source>
        <dbReference type="ARBA" id="ARBA00022989"/>
    </source>
</evidence>
<dbReference type="InterPro" id="IPR007387">
    <property type="entry name" value="TRAP_DctQ"/>
</dbReference>
<dbReference type="EMBL" id="FLUQ01000001">
    <property type="protein sequence ID" value="SBV99623.1"/>
    <property type="molecule type" value="Genomic_DNA"/>
</dbReference>
<feature type="transmembrane region" description="Helical" evidence="9">
    <location>
        <begin position="89"/>
        <end position="107"/>
    </location>
</feature>
<feature type="domain" description="Tripartite ATP-independent periplasmic transporters DctQ component" evidence="10">
    <location>
        <begin position="25"/>
        <end position="154"/>
    </location>
</feature>
<dbReference type="InterPro" id="IPR055348">
    <property type="entry name" value="DctQ"/>
</dbReference>